<protein>
    <submittedName>
        <fullName evidence="1">Uncharacterized protein</fullName>
    </submittedName>
</protein>
<keyword evidence="2" id="KW-1185">Reference proteome</keyword>
<dbReference type="AlphaFoldDB" id="A0A9W9TPT3"/>
<evidence type="ECO:0000313" key="2">
    <source>
        <dbReference type="Proteomes" id="UP001147733"/>
    </source>
</evidence>
<dbReference type="GeneID" id="81381741"/>
<comment type="caution">
    <text evidence="1">The sequence shown here is derived from an EMBL/GenBank/DDBJ whole genome shotgun (WGS) entry which is preliminary data.</text>
</comment>
<gene>
    <name evidence="1" type="ORF">N7469_003654</name>
</gene>
<dbReference type="EMBL" id="JAPQKT010000003">
    <property type="protein sequence ID" value="KAJ5234486.1"/>
    <property type="molecule type" value="Genomic_DNA"/>
</dbReference>
<name>A0A9W9TPT3_PENCI</name>
<evidence type="ECO:0000313" key="1">
    <source>
        <dbReference type="EMBL" id="KAJ5234486.1"/>
    </source>
</evidence>
<dbReference type="RefSeq" id="XP_056501986.1">
    <property type="nucleotide sequence ID" value="XM_056642574.1"/>
</dbReference>
<accession>A0A9W9TPT3</accession>
<dbReference type="OrthoDB" id="4369165at2759"/>
<organism evidence="1 2">
    <name type="scientific">Penicillium citrinum</name>
    <dbReference type="NCBI Taxonomy" id="5077"/>
    <lineage>
        <taxon>Eukaryota</taxon>
        <taxon>Fungi</taxon>
        <taxon>Dikarya</taxon>
        <taxon>Ascomycota</taxon>
        <taxon>Pezizomycotina</taxon>
        <taxon>Eurotiomycetes</taxon>
        <taxon>Eurotiomycetidae</taxon>
        <taxon>Eurotiales</taxon>
        <taxon>Aspergillaceae</taxon>
        <taxon>Penicillium</taxon>
    </lineage>
</organism>
<dbReference type="Proteomes" id="UP001147733">
    <property type="component" value="Unassembled WGS sequence"/>
</dbReference>
<reference evidence="1" key="1">
    <citation type="submission" date="2022-11" db="EMBL/GenBank/DDBJ databases">
        <authorList>
            <person name="Petersen C."/>
        </authorList>
    </citation>
    <scope>NUCLEOTIDE SEQUENCE</scope>
    <source>
        <strain evidence="1">IBT 23319</strain>
    </source>
</reference>
<sequence>MQQNGSIVVPGLFAWLAENWDGQHPNSLVDKIEQEFALYKYHYREIDNHPRIGWQRNMWHSLVQQLIRQDLGYYMLYNIKTGEQTFFRHIDINVADYMDTGRGGNLL</sequence>
<reference evidence="1" key="2">
    <citation type="journal article" date="2023" name="IMA Fungus">
        <title>Comparative genomic study of the Penicillium genus elucidates a diverse pangenome and 15 lateral gene transfer events.</title>
        <authorList>
            <person name="Petersen C."/>
            <person name="Sorensen T."/>
            <person name="Nielsen M.R."/>
            <person name="Sondergaard T.E."/>
            <person name="Sorensen J.L."/>
            <person name="Fitzpatrick D.A."/>
            <person name="Frisvad J.C."/>
            <person name="Nielsen K.L."/>
        </authorList>
    </citation>
    <scope>NUCLEOTIDE SEQUENCE</scope>
    <source>
        <strain evidence="1">IBT 23319</strain>
    </source>
</reference>
<proteinExistence type="predicted"/>